<comment type="caution">
    <text evidence="5">The sequence shown here is derived from an EMBL/GenBank/DDBJ whole genome shotgun (WGS) entry which is preliminary data.</text>
</comment>
<feature type="transmembrane region" description="Helical" evidence="3">
    <location>
        <begin position="20"/>
        <end position="41"/>
    </location>
</feature>
<sequence length="200" mass="21986">MSLIIPNSLSQFLTNLNFTSTPAVICFTLMVVFMLNLIFILKPSPEIFLLDFACYKPPSSLACTKEMVLKRLRLYGDFSEESLEFMKKTLETLGSGESTYLPEGLVREPPEMSTEEARKEAEMVMFGAVDELLAKTGVKGEEIGIVVVNCSSFKVVPSLSSMIVNRYKLREDVLSYNLGGMGCSAGLLAIGMAKNLLKVG</sequence>
<dbReference type="SUPFAM" id="SSF53901">
    <property type="entry name" value="Thiolase-like"/>
    <property type="match status" value="1"/>
</dbReference>
<keyword evidence="3" id="KW-1133">Transmembrane helix</keyword>
<dbReference type="GO" id="GO:0009922">
    <property type="term" value="F:fatty acid elongase activity"/>
    <property type="evidence" value="ECO:0007669"/>
    <property type="project" value="UniProtKB-EC"/>
</dbReference>
<gene>
    <name evidence="5" type="primary">KCS11_11</name>
    <name evidence="5" type="ORF">CK203_071886</name>
</gene>
<dbReference type="AlphaFoldDB" id="A0A438F428"/>
<dbReference type="GO" id="GO:0006633">
    <property type="term" value="P:fatty acid biosynthetic process"/>
    <property type="evidence" value="ECO:0007669"/>
    <property type="project" value="InterPro"/>
</dbReference>
<dbReference type="GO" id="GO:0016020">
    <property type="term" value="C:membrane"/>
    <property type="evidence" value="ECO:0007669"/>
    <property type="project" value="InterPro"/>
</dbReference>
<evidence type="ECO:0000256" key="3">
    <source>
        <dbReference type="SAM" id="Phobius"/>
    </source>
</evidence>
<comment type="catalytic activity">
    <reaction evidence="2">
        <text>a very-long-chain acyl-CoA + malonyl-CoA + H(+) = a very-long-chain 3-oxoacyl-CoA + CO2 + CoA</text>
        <dbReference type="Rhea" id="RHEA:32727"/>
        <dbReference type="ChEBI" id="CHEBI:15378"/>
        <dbReference type="ChEBI" id="CHEBI:16526"/>
        <dbReference type="ChEBI" id="CHEBI:57287"/>
        <dbReference type="ChEBI" id="CHEBI:57384"/>
        <dbReference type="ChEBI" id="CHEBI:90725"/>
        <dbReference type="ChEBI" id="CHEBI:90736"/>
        <dbReference type="EC" id="2.3.1.199"/>
    </reaction>
</comment>
<accession>A0A438F428</accession>
<dbReference type="InterPro" id="IPR016039">
    <property type="entry name" value="Thiolase-like"/>
</dbReference>
<evidence type="ECO:0000256" key="1">
    <source>
        <dbReference type="ARBA" id="ARBA00023315"/>
    </source>
</evidence>
<keyword evidence="1" id="KW-0808">Transferase</keyword>
<dbReference type="EMBL" id="QGNW01001125">
    <property type="protein sequence ID" value="RVW54758.1"/>
    <property type="molecule type" value="Genomic_DNA"/>
</dbReference>
<evidence type="ECO:0000259" key="4">
    <source>
        <dbReference type="Pfam" id="PF08392"/>
    </source>
</evidence>
<dbReference type="InterPro" id="IPR012392">
    <property type="entry name" value="3-ktacl-CoA_syn"/>
</dbReference>
<keyword evidence="1" id="KW-0012">Acyltransferase</keyword>
<dbReference type="InterPro" id="IPR013601">
    <property type="entry name" value="FAE1_typ3_polyketide_synth"/>
</dbReference>
<feature type="transmembrane region" description="Helical" evidence="3">
    <location>
        <begin position="173"/>
        <end position="193"/>
    </location>
</feature>
<organism evidence="5 6">
    <name type="scientific">Vitis vinifera</name>
    <name type="common">Grape</name>
    <dbReference type="NCBI Taxonomy" id="29760"/>
    <lineage>
        <taxon>Eukaryota</taxon>
        <taxon>Viridiplantae</taxon>
        <taxon>Streptophyta</taxon>
        <taxon>Embryophyta</taxon>
        <taxon>Tracheophyta</taxon>
        <taxon>Spermatophyta</taxon>
        <taxon>Magnoliopsida</taxon>
        <taxon>eudicotyledons</taxon>
        <taxon>Gunneridae</taxon>
        <taxon>Pentapetalae</taxon>
        <taxon>rosids</taxon>
        <taxon>Vitales</taxon>
        <taxon>Vitaceae</taxon>
        <taxon>Viteae</taxon>
        <taxon>Vitis</taxon>
    </lineage>
</organism>
<evidence type="ECO:0000256" key="2">
    <source>
        <dbReference type="ARBA" id="ARBA00047375"/>
    </source>
</evidence>
<name>A0A438F428_VITVI</name>
<proteinExistence type="predicted"/>
<keyword evidence="3" id="KW-0472">Membrane</keyword>
<dbReference type="PANTHER" id="PTHR31561">
    <property type="entry name" value="3-KETOACYL-COA SYNTHASE"/>
    <property type="match status" value="1"/>
</dbReference>
<evidence type="ECO:0000313" key="6">
    <source>
        <dbReference type="Proteomes" id="UP000288805"/>
    </source>
</evidence>
<protein>
    <submittedName>
        <fullName evidence="5">3-ketoacyl-CoA synthase 11</fullName>
    </submittedName>
</protein>
<reference evidence="5 6" key="1">
    <citation type="journal article" date="2018" name="PLoS Genet.">
        <title>Population sequencing reveals clonal diversity and ancestral inbreeding in the grapevine cultivar Chardonnay.</title>
        <authorList>
            <person name="Roach M.J."/>
            <person name="Johnson D.L."/>
            <person name="Bohlmann J."/>
            <person name="van Vuuren H.J."/>
            <person name="Jones S.J."/>
            <person name="Pretorius I.S."/>
            <person name="Schmidt S.A."/>
            <person name="Borneman A.R."/>
        </authorList>
    </citation>
    <scope>NUCLEOTIDE SEQUENCE [LARGE SCALE GENOMIC DNA]</scope>
    <source>
        <strain evidence="6">cv. Chardonnay</strain>
        <tissue evidence="5">Leaf</tissue>
    </source>
</reference>
<keyword evidence="3" id="KW-0812">Transmembrane</keyword>
<dbReference type="Proteomes" id="UP000288805">
    <property type="component" value="Unassembled WGS sequence"/>
</dbReference>
<evidence type="ECO:0000313" key="5">
    <source>
        <dbReference type="EMBL" id="RVW54758.1"/>
    </source>
</evidence>
<dbReference type="Gene3D" id="3.40.47.10">
    <property type="match status" value="1"/>
</dbReference>
<feature type="domain" description="FAE" evidence="4">
    <location>
        <begin position="46"/>
        <end position="199"/>
    </location>
</feature>
<dbReference type="Pfam" id="PF08392">
    <property type="entry name" value="FAE1_CUT1_RppA"/>
    <property type="match status" value="1"/>
</dbReference>